<keyword evidence="2" id="KW-0479">Metal-binding</keyword>
<dbReference type="EMBL" id="CAJVQB010025928">
    <property type="protein sequence ID" value="CAG8807502.1"/>
    <property type="molecule type" value="Genomic_DNA"/>
</dbReference>
<keyword evidence="4" id="KW-0862">Zinc</keyword>
<evidence type="ECO:0000256" key="4">
    <source>
        <dbReference type="ARBA" id="ARBA00022833"/>
    </source>
</evidence>
<evidence type="ECO:0000256" key="1">
    <source>
        <dbReference type="ARBA" id="ARBA00004123"/>
    </source>
</evidence>
<dbReference type="InterPro" id="IPR012337">
    <property type="entry name" value="RNaseH-like_sf"/>
</dbReference>
<dbReference type="SUPFAM" id="SSF53098">
    <property type="entry name" value="Ribonuclease H-like"/>
    <property type="match status" value="1"/>
</dbReference>
<evidence type="ECO:0000256" key="2">
    <source>
        <dbReference type="ARBA" id="ARBA00022723"/>
    </source>
</evidence>
<organism evidence="6 7">
    <name type="scientific">Gigaspora margarita</name>
    <dbReference type="NCBI Taxonomy" id="4874"/>
    <lineage>
        <taxon>Eukaryota</taxon>
        <taxon>Fungi</taxon>
        <taxon>Fungi incertae sedis</taxon>
        <taxon>Mucoromycota</taxon>
        <taxon>Glomeromycotina</taxon>
        <taxon>Glomeromycetes</taxon>
        <taxon>Diversisporales</taxon>
        <taxon>Gigasporaceae</taxon>
        <taxon>Gigaspora</taxon>
    </lineage>
</organism>
<evidence type="ECO:0000256" key="3">
    <source>
        <dbReference type="ARBA" id="ARBA00022771"/>
    </source>
</evidence>
<accession>A0ABN7VYS4</accession>
<comment type="caution">
    <text evidence="6">The sequence shown here is derived from an EMBL/GenBank/DDBJ whole genome shotgun (WGS) entry which is preliminary data.</text>
</comment>
<dbReference type="PANTHER" id="PTHR46481">
    <property type="entry name" value="ZINC FINGER BED DOMAIN-CONTAINING PROTEIN 4"/>
    <property type="match status" value="1"/>
</dbReference>
<keyword evidence="3" id="KW-0863">Zinc-finger</keyword>
<protein>
    <submittedName>
        <fullName evidence="6">36900_t:CDS:1</fullName>
    </submittedName>
</protein>
<keyword evidence="7" id="KW-1185">Reference proteome</keyword>
<comment type="subcellular location">
    <subcellularLocation>
        <location evidence="1">Nucleus</location>
    </subcellularLocation>
</comment>
<evidence type="ECO:0000313" key="6">
    <source>
        <dbReference type="EMBL" id="CAG8807502.1"/>
    </source>
</evidence>
<dbReference type="Proteomes" id="UP000789901">
    <property type="component" value="Unassembled WGS sequence"/>
</dbReference>
<name>A0ABN7VYS4_GIGMA</name>
<sequence>MAPKKGFVHEEFDEITDSNGNLHYKCKYCSTSYVKNITHMTDHLDNCKNFLSSKNQSSTLQKSLLAQAFYSTGVSFNIIDNLEFRLFLNRACPNFKIPSRFSLSNKMKEARHTAENIAAEIDEVITEIGCWAHNINLWIKDMMKLSWKNEIIENAKSIIQYYCNNKVLLATLKRIQKEKYQKNITLLLTGTTRWRSVYYYDMFWNDLQTLNNLLQPFVKFINSLQSDYYTLSNAYVAFQNINFADHDFDEPDEFNEFNKFNKLDEFDDESSELKQLNKVNEVEKSDEIDDLYELNELVELE</sequence>
<evidence type="ECO:0000313" key="7">
    <source>
        <dbReference type="Proteomes" id="UP000789901"/>
    </source>
</evidence>
<dbReference type="InterPro" id="IPR052035">
    <property type="entry name" value="ZnF_BED_domain_contain"/>
</dbReference>
<dbReference type="PANTHER" id="PTHR46481:SF10">
    <property type="entry name" value="ZINC FINGER BED DOMAIN-CONTAINING PROTEIN 39"/>
    <property type="match status" value="1"/>
</dbReference>
<proteinExistence type="predicted"/>
<reference evidence="6 7" key="1">
    <citation type="submission" date="2021-06" db="EMBL/GenBank/DDBJ databases">
        <authorList>
            <person name="Kallberg Y."/>
            <person name="Tangrot J."/>
            <person name="Rosling A."/>
        </authorList>
    </citation>
    <scope>NUCLEOTIDE SEQUENCE [LARGE SCALE GENOMIC DNA]</scope>
    <source>
        <strain evidence="6 7">120-4 pot B 10/14</strain>
    </source>
</reference>
<evidence type="ECO:0000256" key="5">
    <source>
        <dbReference type="ARBA" id="ARBA00023242"/>
    </source>
</evidence>
<keyword evidence="5" id="KW-0539">Nucleus</keyword>
<gene>
    <name evidence="6" type="ORF">GMARGA_LOCUS24504</name>
</gene>